<dbReference type="AlphaFoldDB" id="A0A7W8TWR3"/>
<evidence type="ECO:0000313" key="2">
    <source>
        <dbReference type="Proteomes" id="UP000580797"/>
    </source>
</evidence>
<dbReference type="Proteomes" id="UP000580797">
    <property type="component" value="Unassembled WGS sequence"/>
</dbReference>
<evidence type="ECO:0000313" key="1">
    <source>
        <dbReference type="EMBL" id="MBB5513463.1"/>
    </source>
</evidence>
<accession>A0A7W8TWR3</accession>
<proteinExistence type="predicted"/>
<comment type="caution">
    <text evidence="1">The sequence shown here is derived from an EMBL/GenBank/DDBJ whole genome shotgun (WGS) entry which is preliminary data.</text>
</comment>
<organism evidence="1 2">
    <name type="scientific">Neomicrococcus aestuarii</name>
    <dbReference type="NCBI Taxonomy" id="556325"/>
    <lineage>
        <taxon>Bacteria</taxon>
        <taxon>Bacillati</taxon>
        <taxon>Actinomycetota</taxon>
        <taxon>Actinomycetes</taxon>
        <taxon>Micrococcales</taxon>
        <taxon>Micrococcaceae</taxon>
        <taxon>Neomicrococcus</taxon>
    </lineage>
</organism>
<reference evidence="1 2" key="1">
    <citation type="submission" date="2020-08" db="EMBL/GenBank/DDBJ databases">
        <title>Sequencing the genomes of 1000 actinobacteria strains.</title>
        <authorList>
            <person name="Klenk H.-P."/>
        </authorList>
    </citation>
    <scope>NUCLEOTIDE SEQUENCE [LARGE SCALE GENOMIC DNA]</scope>
    <source>
        <strain evidence="1 2">DSM 105783</strain>
    </source>
</reference>
<name>A0A7W8TWR3_9MICC</name>
<dbReference type="EMBL" id="JACHDR010000001">
    <property type="protein sequence ID" value="MBB5513463.1"/>
    <property type="molecule type" value="Genomic_DNA"/>
</dbReference>
<sequence>MTEFLAAIGILLLIILPAWTFALWRERQDLDQEWRALTDEMVAHDMRVRRETAELTARRLALSRMGEL</sequence>
<dbReference type="RefSeq" id="WP_183665778.1">
    <property type="nucleotide sequence ID" value="NZ_BAAARH010000002.1"/>
</dbReference>
<protein>
    <submittedName>
        <fullName evidence="1">Uncharacterized protein</fullName>
    </submittedName>
</protein>
<gene>
    <name evidence="1" type="ORF">HD598_002150</name>
</gene>